<dbReference type="EMBL" id="QRJL01000017">
    <property type="protein sequence ID" value="RHH26509.1"/>
    <property type="molecule type" value="Genomic_DNA"/>
</dbReference>
<evidence type="ECO:0000313" key="9">
    <source>
        <dbReference type="Proteomes" id="UP000283766"/>
    </source>
</evidence>
<name>A0A3E4R163_BACUN</name>
<evidence type="ECO:0000313" key="5">
    <source>
        <dbReference type="EMBL" id="RGZ51623.1"/>
    </source>
</evidence>
<reference evidence="10 11" key="2">
    <citation type="journal article" date="2019" name="Nat. Med.">
        <title>A library of human gut bacterial isolates paired with longitudinal multiomics data enables mechanistic microbiome research.</title>
        <authorList>
            <person name="Poyet M."/>
            <person name="Groussin M."/>
            <person name="Gibbons S.M."/>
            <person name="Avila-Pacheco J."/>
            <person name="Jiang X."/>
            <person name="Kearney S.M."/>
            <person name="Perrotta A.R."/>
            <person name="Berdy B."/>
            <person name="Zhao S."/>
            <person name="Lieberman T.D."/>
            <person name="Swanson P.K."/>
            <person name="Smith M."/>
            <person name="Roesemann S."/>
            <person name="Alexander J.E."/>
            <person name="Rich S.A."/>
            <person name="Livny J."/>
            <person name="Vlamakis H."/>
            <person name="Clish C."/>
            <person name="Bullock K."/>
            <person name="Deik A."/>
            <person name="Scott J."/>
            <person name="Pierce K.A."/>
            <person name="Xavier R.J."/>
            <person name="Alm E.J."/>
        </authorList>
    </citation>
    <scope>NUCLEOTIDE SEQUENCE [LARGE SCALE GENOMIC DNA]</scope>
    <source>
        <strain evidence="1 12">BIOML-A36</strain>
        <strain evidence="3 11">BIOML-A37</strain>
        <strain evidence="2 10">BIOML-A38</strain>
    </source>
</reference>
<evidence type="ECO:0000313" key="6">
    <source>
        <dbReference type="EMBL" id="RHH26509.1"/>
    </source>
</evidence>
<evidence type="ECO:0000313" key="3">
    <source>
        <dbReference type="EMBL" id="KAB4128936.1"/>
    </source>
</evidence>
<dbReference type="Proteomes" id="UP000438773">
    <property type="component" value="Unassembled WGS sequence"/>
</dbReference>
<protein>
    <submittedName>
        <fullName evidence="4">Uncharacterized protein</fullName>
    </submittedName>
</protein>
<evidence type="ECO:0000313" key="7">
    <source>
        <dbReference type="Proteomes" id="UP000260795"/>
    </source>
</evidence>
<evidence type="ECO:0000313" key="4">
    <source>
        <dbReference type="EMBL" id="RGL13160.1"/>
    </source>
</evidence>
<reference evidence="7 8" key="1">
    <citation type="submission" date="2018-08" db="EMBL/GenBank/DDBJ databases">
        <title>A genome reference for cultivated species of the human gut microbiota.</title>
        <authorList>
            <person name="Zou Y."/>
            <person name="Xue W."/>
            <person name="Luo G."/>
        </authorList>
    </citation>
    <scope>NUCLEOTIDE SEQUENCE [LARGE SCALE GENOMIC DNA]</scope>
    <source>
        <strain evidence="6 9">AM18-14LB</strain>
        <strain evidence="5 8">AM50-4</strain>
        <strain evidence="4 7">TF08-13</strain>
    </source>
</reference>
<dbReference type="Proteomes" id="UP000260795">
    <property type="component" value="Unassembled WGS sequence"/>
</dbReference>
<dbReference type="Proteomes" id="UP000434462">
    <property type="component" value="Unassembled WGS sequence"/>
</dbReference>
<evidence type="ECO:0000313" key="8">
    <source>
        <dbReference type="Proteomes" id="UP000283684"/>
    </source>
</evidence>
<evidence type="ECO:0000313" key="2">
    <source>
        <dbReference type="EMBL" id="KAB4118928.1"/>
    </source>
</evidence>
<dbReference type="Proteomes" id="UP000283766">
    <property type="component" value="Unassembled WGS sequence"/>
</dbReference>
<organism evidence="4 7">
    <name type="scientific">Bacteroides uniformis</name>
    <dbReference type="NCBI Taxonomy" id="820"/>
    <lineage>
        <taxon>Bacteria</taxon>
        <taxon>Pseudomonadati</taxon>
        <taxon>Bacteroidota</taxon>
        <taxon>Bacteroidia</taxon>
        <taxon>Bacteroidales</taxon>
        <taxon>Bacteroidaceae</taxon>
        <taxon>Bacteroides</taxon>
    </lineage>
</organism>
<evidence type="ECO:0000313" key="11">
    <source>
        <dbReference type="Proteomes" id="UP000438773"/>
    </source>
</evidence>
<dbReference type="EMBL" id="WCUQ01000001">
    <property type="protein sequence ID" value="KAB4128936.1"/>
    <property type="molecule type" value="Genomic_DNA"/>
</dbReference>
<dbReference type="EMBL" id="QSRK01000015">
    <property type="protein sequence ID" value="RGL13160.1"/>
    <property type="molecule type" value="Genomic_DNA"/>
</dbReference>
<dbReference type="Proteomes" id="UP000441711">
    <property type="component" value="Unassembled WGS sequence"/>
</dbReference>
<dbReference type="EMBL" id="WCUR01000005">
    <property type="protein sequence ID" value="KAB4118928.1"/>
    <property type="molecule type" value="Genomic_DNA"/>
</dbReference>
<accession>A0A3E4R163</accession>
<dbReference type="AlphaFoldDB" id="A0A3E4R163"/>
<gene>
    <name evidence="6" type="ORF">DW216_19420</name>
    <name evidence="5" type="ORF">DW988_02450</name>
    <name evidence="4" type="ORF">DXC80_11105</name>
    <name evidence="1" type="ORF">GAQ70_09280</name>
    <name evidence="2" type="ORF">GAQ72_02940</name>
    <name evidence="3" type="ORF">GAQ75_01250</name>
</gene>
<sequence length="67" mass="7522">MPSHWQSCATILAQTCHRTGTTVPIRWHKHKSIAVYYCLTSNFTSVPFRKGEANFTLTCPSPPVVCI</sequence>
<evidence type="ECO:0000313" key="12">
    <source>
        <dbReference type="Proteomes" id="UP000441711"/>
    </source>
</evidence>
<evidence type="ECO:0000313" key="1">
    <source>
        <dbReference type="EMBL" id="KAB4109371.1"/>
    </source>
</evidence>
<comment type="caution">
    <text evidence="4">The sequence shown here is derived from an EMBL/GenBank/DDBJ whole genome shotgun (WGS) entry which is preliminary data.</text>
</comment>
<proteinExistence type="predicted"/>
<dbReference type="EMBL" id="QSEE01000001">
    <property type="protein sequence ID" value="RGZ51623.1"/>
    <property type="molecule type" value="Genomic_DNA"/>
</dbReference>
<evidence type="ECO:0000313" key="10">
    <source>
        <dbReference type="Proteomes" id="UP000434462"/>
    </source>
</evidence>
<dbReference type="EMBL" id="WCUP01000006">
    <property type="protein sequence ID" value="KAB4109371.1"/>
    <property type="molecule type" value="Genomic_DNA"/>
</dbReference>
<dbReference type="Proteomes" id="UP000283684">
    <property type="component" value="Unassembled WGS sequence"/>
</dbReference>